<dbReference type="PANTHER" id="PTHR40128:SF1">
    <property type="entry name" value="PHYTANOYL-COA HYDROXYLASE"/>
    <property type="match status" value="1"/>
</dbReference>
<evidence type="ECO:0000313" key="1">
    <source>
        <dbReference type="EMBL" id="CAK7238091.1"/>
    </source>
</evidence>
<gene>
    <name evidence="1" type="ORF">SEUCBS140593_010318</name>
</gene>
<comment type="caution">
    <text evidence="1">The sequence shown here is derived from an EMBL/GenBank/DDBJ whole genome shotgun (WGS) entry which is preliminary data.</text>
</comment>
<dbReference type="EMBL" id="CAWUHD010000206">
    <property type="protein sequence ID" value="CAK7238091.1"/>
    <property type="molecule type" value="Genomic_DNA"/>
</dbReference>
<sequence>MAQVLSPQPAHNLPTPVSNRTSIAAESNQLNLDGYAGAIENVQLLEPLSPDTPVEELRRRYKEDGVIWVKGLLDSATVKKFRGDYLAFVNDGTGLLKEGTDPVEGIFSGQPWQNFLLPGAVRRALGLSDDGLFVERAIASHQSDTYQDFKNGVGRALEPFVGRLGDFKYSWCLPRSLLRLSVPGGNVDVHGGGLIYLDKSHEIGRKFEKDFDELNANLSDEQRISAFNENMMAGGWLDRNAAKFGKHWGRRWLVGKYEAGDVVFHSPYMVHAGAKNEDCQNRIRVSTDLRFVDKMKPYDERWTYLAYSPDDPNVAKEKK</sequence>
<evidence type="ECO:0000313" key="2">
    <source>
        <dbReference type="Proteomes" id="UP001642482"/>
    </source>
</evidence>
<reference evidence="1 2" key="1">
    <citation type="submission" date="2024-01" db="EMBL/GenBank/DDBJ databases">
        <authorList>
            <person name="Allen C."/>
            <person name="Tagirdzhanova G."/>
        </authorList>
    </citation>
    <scope>NUCLEOTIDE SEQUENCE [LARGE SCALE GENOMIC DNA]</scope>
</reference>
<proteinExistence type="predicted"/>
<dbReference type="Gene3D" id="2.60.120.620">
    <property type="entry name" value="q2cbj1_9rhob like domain"/>
    <property type="match status" value="1"/>
</dbReference>
<protein>
    <recommendedName>
        <fullName evidence="3">Phytanoyl-CoA hydroxylase</fullName>
    </recommendedName>
</protein>
<dbReference type="SUPFAM" id="SSF51197">
    <property type="entry name" value="Clavaminate synthase-like"/>
    <property type="match status" value="1"/>
</dbReference>
<organism evidence="1 2">
    <name type="scientific">Sporothrix eucalyptigena</name>
    <dbReference type="NCBI Taxonomy" id="1812306"/>
    <lineage>
        <taxon>Eukaryota</taxon>
        <taxon>Fungi</taxon>
        <taxon>Dikarya</taxon>
        <taxon>Ascomycota</taxon>
        <taxon>Pezizomycotina</taxon>
        <taxon>Sordariomycetes</taxon>
        <taxon>Sordariomycetidae</taxon>
        <taxon>Ophiostomatales</taxon>
        <taxon>Ophiostomataceae</taxon>
        <taxon>Sporothrix</taxon>
    </lineage>
</organism>
<dbReference type="Proteomes" id="UP001642482">
    <property type="component" value="Unassembled WGS sequence"/>
</dbReference>
<keyword evidence="2" id="KW-1185">Reference proteome</keyword>
<evidence type="ECO:0008006" key="3">
    <source>
        <dbReference type="Google" id="ProtNLM"/>
    </source>
</evidence>
<dbReference type="PANTHER" id="PTHR40128">
    <property type="entry name" value="EXPRESSED PROTEIN"/>
    <property type="match status" value="1"/>
</dbReference>
<accession>A0ABP0D1K7</accession>
<name>A0ABP0D1K7_9PEZI</name>